<dbReference type="PROSITE" id="PS50850">
    <property type="entry name" value="MFS"/>
    <property type="match status" value="1"/>
</dbReference>
<evidence type="ECO:0000256" key="3">
    <source>
        <dbReference type="ARBA" id="ARBA00022692"/>
    </source>
</evidence>
<feature type="transmembrane region" description="Helical" evidence="6">
    <location>
        <begin position="356"/>
        <end position="379"/>
    </location>
</feature>
<evidence type="ECO:0000256" key="5">
    <source>
        <dbReference type="ARBA" id="ARBA00023136"/>
    </source>
</evidence>
<keyword evidence="5 6" id="KW-0472">Membrane</keyword>
<comment type="subcellular location">
    <subcellularLocation>
        <location evidence="1">Cell membrane</location>
        <topology evidence="1">Multi-pass membrane protein</topology>
    </subcellularLocation>
</comment>
<dbReference type="EMBL" id="JAHKNI010000004">
    <property type="protein sequence ID" value="MBU3062999.1"/>
    <property type="molecule type" value="Genomic_DNA"/>
</dbReference>
<feature type="transmembrane region" description="Helical" evidence="6">
    <location>
        <begin position="411"/>
        <end position="435"/>
    </location>
</feature>
<dbReference type="InterPro" id="IPR036259">
    <property type="entry name" value="MFS_trans_sf"/>
</dbReference>
<feature type="transmembrane region" description="Helical" evidence="6">
    <location>
        <begin position="242"/>
        <end position="260"/>
    </location>
</feature>
<evidence type="ECO:0000313" key="8">
    <source>
        <dbReference type="EMBL" id="MBU3062999.1"/>
    </source>
</evidence>
<dbReference type="InterPro" id="IPR020846">
    <property type="entry name" value="MFS_dom"/>
</dbReference>
<organism evidence="8 9">
    <name type="scientific">Nocardia albiluteola</name>
    <dbReference type="NCBI Taxonomy" id="2842303"/>
    <lineage>
        <taxon>Bacteria</taxon>
        <taxon>Bacillati</taxon>
        <taxon>Actinomycetota</taxon>
        <taxon>Actinomycetes</taxon>
        <taxon>Mycobacteriales</taxon>
        <taxon>Nocardiaceae</taxon>
        <taxon>Nocardia</taxon>
    </lineage>
</organism>
<reference evidence="8 9" key="1">
    <citation type="submission" date="2021-06" db="EMBL/GenBank/DDBJ databases">
        <title>Actinomycetes sequencing.</title>
        <authorList>
            <person name="Shan Q."/>
        </authorList>
    </citation>
    <scope>NUCLEOTIDE SEQUENCE [LARGE SCALE GENOMIC DNA]</scope>
    <source>
        <strain evidence="8 9">NEAU-G5</strain>
    </source>
</reference>
<evidence type="ECO:0000256" key="4">
    <source>
        <dbReference type="ARBA" id="ARBA00022989"/>
    </source>
</evidence>
<dbReference type="RefSeq" id="WP_215917856.1">
    <property type="nucleotide sequence ID" value="NZ_JAHKNI010000004.1"/>
</dbReference>
<dbReference type="Gene3D" id="1.20.1250.20">
    <property type="entry name" value="MFS general substrate transporter like domains"/>
    <property type="match status" value="1"/>
</dbReference>
<dbReference type="InterPro" id="IPR011701">
    <property type="entry name" value="MFS"/>
</dbReference>
<evidence type="ECO:0000256" key="2">
    <source>
        <dbReference type="ARBA" id="ARBA00022448"/>
    </source>
</evidence>
<feature type="transmembrane region" description="Helical" evidence="6">
    <location>
        <begin position="281"/>
        <end position="300"/>
    </location>
</feature>
<protein>
    <submittedName>
        <fullName evidence="8">MFS transporter</fullName>
    </submittedName>
</protein>
<feature type="transmembrane region" description="Helical" evidence="6">
    <location>
        <begin position="93"/>
        <end position="111"/>
    </location>
</feature>
<keyword evidence="9" id="KW-1185">Reference proteome</keyword>
<feature type="transmembrane region" description="Helical" evidence="6">
    <location>
        <begin position="447"/>
        <end position="469"/>
    </location>
</feature>
<dbReference type="Proteomes" id="UP000733379">
    <property type="component" value="Unassembled WGS sequence"/>
</dbReference>
<feature type="transmembrane region" description="Helical" evidence="6">
    <location>
        <begin position="149"/>
        <end position="168"/>
    </location>
</feature>
<feature type="transmembrane region" description="Helical" evidence="6">
    <location>
        <begin position="386"/>
        <end position="405"/>
    </location>
</feature>
<dbReference type="Pfam" id="PF07690">
    <property type="entry name" value="MFS_1"/>
    <property type="match status" value="2"/>
</dbReference>
<evidence type="ECO:0000259" key="7">
    <source>
        <dbReference type="PROSITE" id="PS50850"/>
    </source>
</evidence>
<feature type="transmembrane region" description="Helical" evidence="6">
    <location>
        <begin position="211"/>
        <end position="230"/>
    </location>
</feature>
<name>A0ABS6B198_9NOCA</name>
<keyword evidence="3 6" id="KW-0812">Transmembrane</keyword>
<feature type="domain" description="Major facilitator superfamily (MFS) profile" evidence="7">
    <location>
        <begin position="27"/>
        <end position="525"/>
    </location>
</feature>
<feature type="transmembrane region" description="Helical" evidence="6">
    <location>
        <begin position="501"/>
        <end position="520"/>
    </location>
</feature>
<keyword evidence="4 6" id="KW-1133">Transmembrane helix</keyword>
<keyword evidence="2" id="KW-0813">Transport</keyword>
<feature type="transmembrane region" description="Helical" evidence="6">
    <location>
        <begin position="180"/>
        <end position="199"/>
    </location>
</feature>
<gene>
    <name evidence="8" type="ORF">KO481_15885</name>
</gene>
<evidence type="ECO:0000256" key="1">
    <source>
        <dbReference type="ARBA" id="ARBA00004651"/>
    </source>
</evidence>
<comment type="caution">
    <text evidence="8">The sequence shown here is derived from an EMBL/GenBank/DDBJ whole genome shotgun (WGS) entry which is preliminary data.</text>
</comment>
<sequence>MATTSVEPVGDPTGRLDHATKTRIFATLVVIVVFTEVAPLQYTMISAALQKIAPSFPAEGANINWSIIVFGLVGAAASPLLGKMSDVWGKKRMFLVCGALFVAGCVMDAVVHSWALFLVGRGLQALAIATQVIAYGLIRDLMPRRYVPLGLGITATGLGVSAIVAPLVGGYLVDNYSWRAIFWFLAGFTIVVAPFVMVIVPESKLRVRERIDVVGAVLLSAGATLTLIYLDKGQDWGWGRPLTLAWLIGGLALLVLFVVIERRATHPIMDMGLLFHPRVSLVLLAALFGSFMVGVQSYAIGYMTQTPKADVVAAGVQEATLAKIGQQTGHPLPAAAVQVHLNPGYSYGNGFSLLQYAVHVALLQAIIAMVCGALGGMLARKVGPRLPLVGALTVFVGSGIAFALLPHTWVVFLIISAVFGIGFGFFYAAAPILIVEGVPQEQQGISVGMSGVMQSMGTAVGLAIITAFLNASPVKADISVGGHHVSTSVIPDVFTDRGYNLGFWAAVVAAAIALGVALIMRHGRTPATGGAAY</sequence>
<dbReference type="Gene3D" id="1.20.1720.10">
    <property type="entry name" value="Multidrug resistance protein D"/>
    <property type="match status" value="1"/>
</dbReference>
<dbReference type="PANTHER" id="PTHR42718:SF9">
    <property type="entry name" value="MAJOR FACILITATOR SUPERFAMILY MULTIDRUG TRANSPORTER MFSC"/>
    <property type="match status" value="1"/>
</dbReference>
<proteinExistence type="predicted"/>
<evidence type="ECO:0000313" key="9">
    <source>
        <dbReference type="Proteomes" id="UP000733379"/>
    </source>
</evidence>
<feature type="transmembrane region" description="Helical" evidence="6">
    <location>
        <begin position="62"/>
        <end position="81"/>
    </location>
</feature>
<evidence type="ECO:0000256" key="6">
    <source>
        <dbReference type="SAM" id="Phobius"/>
    </source>
</evidence>
<feature type="transmembrane region" description="Helical" evidence="6">
    <location>
        <begin position="117"/>
        <end position="137"/>
    </location>
</feature>
<dbReference type="SUPFAM" id="SSF103473">
    <property type="entry name" value="MFS general substrate transporter"/>
    <property type="match status" value="1"/>
</dbReference>
<dbReference type="PANTHER" id="PTHR42718">
    <property type="entry name" value="MAJOR FACILITATOR SUPERFAMILY MULTIDRUG TRANSPORTER MFSC"/>
    <property type="match status" value="1"/>
</dbReference>
<accession>A0ABS6B198</accession>
<feature type="transmembrane region" description="Helical" evidence="6">
    <location>
        <begin position="24"/>
        <end position="42"/>
    </location>
</feature>